<dbReference type="Gene3D" id="3.30.559.30">
    <property type="entry name" value="Nonribosomal peptide synthetase, condensation domain"/>
    <property type="match status" value="1"/>
</dbReference>
<evidence type="ECO:0000256" key="1">
    <source>
        <dbReference type="SAM" id="MobiDB-lite"/>
    </source>
</evidence>
<dbReference type="SUPFAM" id="SSF56801">
    <property type="entry name" value="Acetyl-CoA synthetase-like"/>
    <property type="match status" value="1"/>
</dbReference>
<feature type="domain" description="AMP-binding enzyme C-terminal" evidence="3">
    <location>
        <begin position="10"/>
        <end position="75"/>
    </location>
</feature>
<dbReference type="Pfam" id="PF00668">
    <property type="entry name" value="Condensation"/>
    <property type="match status" value="1"/>
</dbReference>
<dbReference type="Proteomes" id="UP000641386">
    <property type="component" value="Unassembled WGS sequence"/>
</dbReference>
<dbReference type="AlphaFoldDB" id="A0A919E767"/>
<dbReference type="Pfam" id="PF13193">
    <property type="entry name" value="AMP-binding_C"/>
    <property type="match status" value="1"/>
</dbReference>
<dbReference type="SUPFAM" id="SSF52777">
    <property type="entry name" value="CoA-dependent acyltransferases"/>
    <property type="match status" value="2"/>
</dbReference>
<dbReference type="GO" id="GO:0008610">
    <property type="term" value="P:lipid biosynthetic process"/>
    <property type="evidence" value="ECO:0007669"/>
    <property type="project" value="UniProtKB-ARBA"/>
</dbReference>
<dbReference type="Gene3D" id="3.30.559.10">
    <property type="entry name" value="Chloramphenicol acetyltransferase-like domain"/>
    <property type="match status" value="1"/>
</dbReference>
<feature type="region of interest" description="Disordered" evidence="1">
    <location>
        <begin position="570"/>
        <end position="591"/>
    </location>
</feature>
<dbReference type="EMBL" id="BNBC01000088">
    <property type="protein sequence ID" value="GHF19169.1"/>
    <property type="molecule type" value="Genomic_DNA"/>
</dbReference>
<accession>A0A919E767</accession>
<reference evidence="4" key="1">
    <citation type="journal article" date="2014" name="Int. J. Syst. Evol. Microbiol.">
        <title>Complete genome sequence of Corynebacterium casei LMG S-19264T (=DSM 44701T), isolated from a smear-ripened cheese.</title>
        <authorList>
            <consortium name="US DOE Joint Genome Institute (JGI-PGF)"/>
            <person name="Walter F."/>
            <person name="Albersmeier A."/>
            <person name="Kalinowski J."/>
            <person name="Ruckert C."/>
        </authorList>
    </citation>
    <scope>NUCLEOTIDE SEQUENCE</scope>
    <source>
        <strain evidence="4">JCM 3302</strain>
    </source>
</reference>
<gene>
    <name evidence="4" type="ORF">GCM10014715_87450</name>
</gene>
<protein>
    <submittedName>
        <fullName evidence="4">Uncharacterized protein</fullName>
    </submittedName>
</protein>
<dbReference type="GO" id="GO:0003824">
    <property type="term" value="F:catalytic activity"/>
    <property type="evidence" value="ECO:0007669"/>
    <property type="project" value="InterPro"/>
</dbReference>
<dbReference type="InterPro" id="IPR001242">
    <property type="entry name" value="Condensation_dom"/>
</dbReference>
<dbReference type="GO" id="GO:0005829">
    <property type="term" value="C:cytosol"/>
    <property type="evidence" value="ECO:0007669"/>
    <property type="project" value="TreeGrafter"/>
</dbReference>
<name>A0A919E767_9ACTN</name>
<reference evidence="4" key="2">
    <citation type="submission" date="2020-09" db="EMBL/GenBank/DDBJ databases">
        <authorList>
            <person name="Sun Q."/>
            <person name="Ohkuma M."/>
        </authorList>
    </citation>
    <scope>NUCLEOTIDE SEQUENCE</scope>
    <source>
        <strain evidence="4">JCM 3302</strain>
    </source>
</reference>
<dbReference type="RefSeq" id="WP_189908277.1">
    <property type="nucleotide sequence ID" value="NZ_BNBC01000088.1"/>
</dbReference>
<feature type="compositionally biased region" description="Low complexity" evidence="1">
    <location>
        <begin position="108"/>
        <end position="129"/>
    </location>
</feature>
<dbReference type="GO" id="GO:0044550">
    <property type="term" value="P:secondary metabolite biosynthetic process"/>
    <property type="evidence" value="ECO:0007669"/>
    <property type="project" value="TreeGrafter"/>
</dbReference>
<evidence type="ECO:0000259" key="3">
    <source>
        <dbReference type="Pfam" id="PF13193"/>
    </source>
</evidence>
<dbReference type="InterPro" id="IPR025110">
    <property type="entry name" value="AMP-bd_C"/>
</dbReference>
<dbReference type="PANTHER" id="PTHR45527">
    <property type="entry name" value="NONRIBOSOMAL PEPTIDE SYNTHETASE"/>
    <property type="match status" value="1"/>
</dbReference>
<comment type="caution">
    <text evidence="4">The sequence shown here is derived from an EMBL/GenBank/DDBJ whole genome shotgun (WGS) entry which is preliminary data.</text>
</comment>
<dbReference type="Gene3D" id="3.30.300.30">
    <property type="match status" value="1"/>
</dbReference>
<dbReference type="GO" id="GO:0043041">
    <property type="term" value="P:amino acid activation for nonribosomal peptide biosynthetic process"/>
    <property type="evidence" value="ECO:0007669"/>
    <property type="project" value="TreeGrafter"/>
</dbReference>
<evidence type="ECO:0000313" key="5">
    <source>
        <dbReference type="Proteomes" id="UP000641386"/>
    </source>
</evidence>
<dbReference type="InterPro" id="IPR045851">
    <property type="entry name" value="AMP-bd_C_sf"/>
</dbReference>
<dbReference type="GO" id="GO:0031177">
    <property type="term" value="F:phosphopantetheine binding"/>
    <property type="evidence" value="ECO:0007669"/>
    <property type="project" value="TreeGrafter"/>
</dbReference>
<organism evidence="4 5">
    <name type="scientific">Streptomyces spiralis</name>
    <dbReference type="NCBI Taxonomy" id="66376"/>
    <lineage>
        <taxon>Bacteria</taxon>
        <taxon>Bacillati</taxon>
        <taxon>Actinomycetota</taxon>
        <taxon>Actinomycetes</taxon>
        <taxon>Kitasatosporales</taxon>
        <taxon>Streptomycetaceae</taxon>
        <taxon>Streptomyces</taxon>
    </lineage>
</organism>
<evidence type="ECO:0000259" key="2">
    <source>
        <dbReference type="Pfam" id="PF00668"/>
    </source>
</evidence>
<proteinExistence type="predicted"/>
<keyword evidence="5" id="KW-1185">Reference proteome</keyword>
<feature type="domain" description="Condensation" evidence="2">
    <location>
        <begin position="125"/>
        <end position="534"/>
    </location>
</feature>
<evidence type="ECO:0000313" key="4">
    <source>
        <dbReference type="EMBL" id="GHF19169.1"/>
    </source>
</evidence>
<feature type="region of interest" description="Disordered" evidence="1">
    <location>
        <begin position="90"/>
        <end position="129"/>
    </location>
</feature>
<dbReference type="PANTHER" id="PTHR45527:SF1">
    <property type="entry name" value="FATTY ACID SYNTHASE"/>
    <property type="match status" value="1"/>
</dbReference>
<sequence length="591" mass="62929">MSNRGELREVRAALVSLPGVRDAAVHVTRQAPDSPRIVAHVVTRTQLAELRTALRSRLPSHLVPARLHRVPYIPLLPDGSTDRRALAALTSPEPDETTPAPARPEPGEPAAGEAAGDAAHGQPPTVPVTPQQHALLLDALAHRGTGRYVEQLHWRWRGQVDTDRFTAAWQSVFDRETVLRAAFDWESGPRLVLHEHARAEVVRHPAGSVEFEELRERDRLRGFDLRSPGLLRLNLVDEPDPAGGGPPSVRVLLTFHHVMLDAWSVSVLLQEFYRAYLAGGRLPGGERRPDIRDYARWLAGQDTAPARDYFSSAFPAATALVLPAVPGPATGLSGSGRAEARLGAGQAGRLRAWAASCAATETGALQAVWALLLYRAAGTPGPALVGFGVTVSGRGIALDAVEGLPGLLTNTLPMTVRVDPGGAVTGLMAQLRDQAVDLAAYEWVSLGQIHQWSGRGADGELAESLLVFEHRRRDSDELRSALAAQGISVERPRAAGAPTAFPVTLFAHRDSDDGLVLAAVHDRARLADDDAARLVGQCARLLRELPALAGGSATVAEALAAIADEPPVRMAQAPHATASAGGVPPRGEPRP</sequence>
<dbReference type="InterPro" id="IPR023213">
    <property type="entry name" value="CAT-like_dom_sf"/>
</dbReference>